<sequence>MKILILAAVFGLAVLFIRSWLRLLQFKPPEQSGKEKKAQMVACEKCGLHVPLEMSFEVDGKYYCCRDHAKG</sequence>
<dbReference type="GeneID" id="86991159"/>
<accession>A0A0B0HFI4</accession>
<dbReference type="Proteomes" id="UP000030856">
    <property type="component" value="Unassembled WGS sequence"/>
</dbReference>
<organism evidence="1 3">
    <name type="scientific">Solemya velum gill symbiont</name>
    <dbReference type="NCBI Taxonomy" id="2340"/>
    <lineage>
        <taxon>Bacteria</taxon>
        <taxon>Pseudomonadati</taxon>
        <taxon>Pseudomonadota</taxon>
        <taxon>Gammaproteobacteria</taxon>
        <taxon>sulfur-oxidizing symbionts</taxon>
    </lineage>
</organism>
<dbReference type="InterPro" id="IPR049708">
    <property type="entry name" value="PP0621-like"/>
</dbReference>
<gene>
    <name evidence="2" type="ORF">BOV88_02575</name>
    <name evidence="1" type="ORF">JV46_21660</name>
</gene>
<comment type="caution">
    <text evidence="1">The sequence shown here is derived from an EMBL/GenBank/DDBJ whole genome shotgun (WGS) entry which is preliminary data.</text>
</comment>
<dbReference type="Proteomes" id="UP000190962">
    <property type="component" value="Unassembled WGS sequence"/>
</dbReference>
<name>A0A0B0HFI4_SOVGS</name>
<proteinExistence type="predicted"/>
<dbReference type="AlphaFoldDB" id="A0A0B0HFI4"/>
<reference evidence="2 4" key="2">
    <citation type="submission" date="2016-11" db="EMBL/GenBank/DDBJ databases">
        <title>Mixed transmission modes and dynamic genome evolution in an obligate animal-bacterial symbiosis.</title>
        <authorList>
            <person name="Russell S.L."/>
            <person name="Corbett-Detig R.B."/>
            <person name="Cavanaugh C.M."/>
        </authorList>
    </citation>
    <scope>NUCLEOTIDE SEQUENCE [LARGE SCALE GENOMIC DNA]</scope>
    <source>
        <strain evidence="2">MA-KB16</strain>
    </source>
</reference>
<dbReference type="OrthoDB" id="9814432at2"/>
<evidence type="ECO:0000313" key="1">
    <source>
        <dbReference type="EMBL" id="KHF26231.1"/>
    </source>
</evidence>
<keyword evidence="3" id="KW-1185">Reference proteome</keyword>
<evidence type="ECO:0000313" key="4">
    <source>
        <dbReference type="Proteomes" id="UP000190962"/>
    </source>
</evidence>
<dbReference type="EMBL" id="JRAA01000001">
    <property type="protein sequence ID" value="KHF26231.1"/>
    <property type="molecule type" value="Genomic_DNA"/>
</dbReference>
<protein>
    <submittedName>
        <fullName evidence="1">Uncharacterized protein</fullName>
    </submittedName>
</protein>
<evidence type="ECO:0000313" key="2">
    <source>
        <dbReference type="EMBL" id="OOY35942.1"/>
    </source>
</evidence>
<evidence type="ECO:0000313" key="3">
    <source>
        <dbReference type="Proteomes" id="UP000030856"/>
    </source>
</evidence>
<reference evidence="1 3" key="1">
    <citation type="journal article" date="2014" name="BMC Genomics">
        <title>The genome of the intracellular bacterium of the coastal bivalve, Solemya velum: a blueprint for thriving in and out of symbiosis.</title>
        <authorList>
            <person name="Dmytrenko O."/>
            <person name="Russell S.L."/>
            <person name="Loo W.T."/>
            <person name="Fontanez K.M."/>
            <person name="Liao L."/>
            <person name="Roeselers G."/>
            <person name="Sharma R."/>
            <person name="Stewart F.J."/>
            <person name="Newton I.L."/>
            <person name="Woyke T."/>
            <person name="Wu D."/>
            <person name="Lang J.M."/>
            <person name="Eisen J.A."/>
            <person name="Cavanaugh C.M."/>
        </authorList>
    </citation>
    <scope>NUCLEOTIDE SEQUENCE [LARGE SCALE GENOMIC DNA]</scope>
    <source>
        <strain evidence="1 3">WH</strain>
    </source>
</reference>
<dbReference type="Gene3D" id="2.30.170.10">
    <property type="match status" value="1"/>
</dbReference>
<dbReference type="RefSeq" id="WP_043115971.1">
    <property type="nucleotide sequence ID" value="NZ_JRAA01000001.1"/>
</dbReference>
<dbReference type="NCBIfam" id="NF041023">
    <property type="entry name" value="PP0621_fam"/>
    <property type="match status" value="1"/>
</dbReference>
<dbReference type="EMBL" id="MPNX01000002">
    <property type="protein sequence ID" value="OOY35942.1"/>
    <property type="molecule type" value="Genomic_DNA"/>
</dbReference>